<name>A0A1K1SU60_9BACT</name>
<reference evidence="2 4" key="1">
    <citation type="submission" date="2016-11" db="EMBL/GenBank/DDBJ databases">
        <authorList>
            <person name="Jaros S."/>
            <person name="Januszkiewicz K."/>
            <person name="Wedrychowicz H."/>
        </authorList>
    </citation>
    <scope>NUCLEOTIDE SEQUENCE [LARGE SCALE GENOMIC DNA]</scope>
    <source>
        <strain evidence="2 4">DSM 784</strain>
    </source>
</reference>
<evidence type="ECO:0000313" key="4">
    <source>
        <dbReference type="Proteomes" id="UP000183788"/>
    </source>
</evidence>
<keyword evidence="1" id="KW-0732">Signal</keyword>
<sequence>MKKILFITVILAVFSSNECFSQDTLFVNSLTPNYINHLNTASIKYKNRIDDYTKKVLRRLGRHERILKSKLEKIDSDAATRLFNRGIKELQDQCKQKLLSHISSSGFMDTAQVTLHFLNENGNISKKDIQKVLGTVQRLQGKIEMTEKVKAYFSDRLIQLSELSKYKQLSSELNIIKKQSFYYREQLSEYKSIFEDKQKILDKTIDRLKKIPAYTDFLTKNSQIATLFNISTDYNNTRNLEGLQLRSSVDQILAQRIGDAPGGRASVASLVNQGSEKLKEVRSKFPNLDNAAQMPAFKPNEMKTKLLIDRLEPGGNIQFQKSNYYFPTMVDLAGQIAYKFHKNGSIGIGASYRLGMGEGWQKIHFSHQGLGIRSFADWKLKGTFYLNGGFELTKNSNIPNSGVLKSWNGWASSALIGINRKQKVGPKLKLNTMLLYDLLASQKPKTDKIKIRIGYTL</sequence>
<feature type="chain" id="PRO_5012792214" evidence="1">
    <location>
        <begin position="22"/>
        <end position="457"/>
    </location>
</feature>
<dbReference type="RefSeq" id="WP_072365667.1">
    <property type="nucleotide sequence ID" value="NZ_CP139972.1"/>
</dbReference>
<proteinExistence type="predicted"/>
<keyword evidence="5" id="KW-1185">Reference proteome</keyword>
<evidence type="ECO:0000256" key="1">
    <source>
        <dbReference type="SAM" id="SignalP"/>
    </source>
</evidence>
<reference evidence="3 5" key="2">
    <citation type="submission" date="2023-11" db="EMBL/GenBank/DDBJ databases">
        <title>MicrobeMod: A computational toolkit for identifying prokaryotic methylation and restriction-modification with nanopore sequencing.</title>
        <authorList>
            <person name="Crits-Christoph A."/>
            <person name="Kang S.C."/>
            <person name="Lee H."/>
            <person name="Ostrov N."/>
        </authorList>
    </citation>
    <scope>NUCLEOTIDE SEQUENCE [LARGE SCALE GENOMIC DNA]</scope>
    <source>
        <strain evidence="3 5">ATCC 23090</strain>
    </source>
</reference>
<evidence type="ECO:0000313" key="5">
    <source>
        <dbReference type="Proteomes" id="UP001326715"/>
    </source>
</evidence>
<dbReference type="STRING" id="1004.SAMN05661012_06073"/>
<dbReference type="Proteomes" id="UP001326715">
    <property type="component" value="Chromosome"/>
</dbReference>
<dbReference type="AlphaFoldDB" id="A0A1K1SU60"/>
<feature type="signal peptide" evidence="1">
    <location>
        <begin position="1"/>
        <end position="21"/>
    </location>
</feature>
<dbReference type="Proteomes" id="UP000183788">
    <property type="component" value="Unassembled WGS sequence"/>
</dbReference>
<dbReference type="EMBL" id="FPIZ01000032">
    <property type="protein sequence ID" value="SFW87397.1"/>
    <property type="molecule type" value="Genomic_DNA"/>
</dbReference>
<organism evidence="2 4">
    <name type="scientific">Chitinophaga sancti</name>
    <dbReference type="NCBI Taxonomy" id="1004"/>
    <lineage>
        <taxon>Bacteria</taxon>
        <taxon>Pseudomonadati</taxon>
        <taxon>Bacteroidota</taxon>
        <taxon>Chitinophagia</taxon>
        <taxon>Chitinophagales</taxon>
        <taxon>Chitinophagaceae</taxon>
        <taxon>Chitinophaga</taxon>
    </lineage>
</organism>
<dbReference type="EMBL" id="CP140154">
    <property type="protein sequence ID" value="WQG88977.1"/>
    <property type="molecule type" value="Genomic_DNA"/>
</dbReference>
<protein>
    <submittedName>
        <fullName evidence="2">Uncharacterized protein</fullName>
    </submittedName>
</protein>
<evidence type="ECO:0000313" key="2">
    <source>
        <dbReference type="EMBL" id="SFW87397.1"/>
    </source>
</evidence>
<evidence type="ECO:0000313" key="3">
    <source>
        <dbReference type="EMBL" id="WQG88977.1"/>
    </source>
</evidence>
<accession>A0A1K1SU60</accession>
<dbReference type="OrthoDB" id="629901at2"/>
<gene>
    <name evidence="2" type="ORF">SAMN05661012_06073</name>
    <name evidence="3" type="ORF">SR876_29030</name>
</gene>